<evidence type="ECO:0000313" key="4">
    <source>
        <dbReference type="Proteomes" id="UP000032289"/>
    </source>
</evidence>
<proteinExistence type="predicted"/>
<dbReference type="InterPro" id="IPR014710">
    <property type="entry name" value="RmlC-like_jellyroll"/>
</dbReference>
<dbReference type="SUPFAM" id="SSF51182">
    <property type="entry name" value="RmlC-like cupins"/>
    <property type="match status" value="1"/>
</dbReference>
<evidence type="ECO:0000259" key="1">
    <source>
        <dbReference type="Pfam" id="PF00190"/>
    </source>
</evidence>
<evidence type="ECO:0000313" key="2">
    <source>
        <dbReference type="EMBL" id="KIU19928.1"/>
    </source>
</evidence>
<organism evidence="2 4">
    <name type="scientific">Weissella cibaria</name>
    <dbReference type="NCBI Taxonomy" id="137591"/>
    <lineage>
        <taxon>Bacteria</taxon>
        <taxon>Bacillati</taxon>
        <taxon>Bacillota</taxon>
        <taxon>Bacilli</taxon>
        <taxon>Lactobacillales</taxon>
        <taxon>Lactobacillaceae</taxon>
        <taxon>Weissella</taxon>
    </lineage>
</organism>
<gene>
    <name evidence="2" type="ORF">ab3b_02342</name>
    <name evidence="3" type="ORF">FO435_00285</name>
</gene>
<evidence type="ECO:0000313" key="3">
    <source>
        <dbReference type="EMBL" id="TVV26459.1"/>
    </source>
</evidence>
<evidence type="ECO:0000313" key="5">
    <source>
        <dbReference type="Proteomes" id="UP000320012"/>
    </source>
</evidence>
<name>A0A0D1JEN1_9LACO</name>
<dbReference type="RefSeq" id="WP_043941997.1">
    <property type="nucleotide sequence ID" value="NZ_JWHT01000072.1"/>
</dbReference>
<dbReference type="PATRIC" id="fig|137591.24.peg.2295"/>
<accession>A0A0D1JEN1</accession>
<sequence>MEEKEVATQYGVKTNFRLMPNGEARLGLVATDGSSYTRTVNQTGAWQNSHYHEKYQEVYIVQTGKVVLATYEANGELQLTVYQTGDYFIVPAKQSHNIYQEAHAVTHNVKFGASEPTDWHADEQLDRLIADVDVQTLV</sequence>
<dbReference type="Pfam" id="PF00190">
    <property type="entry name" value="Cupin_1"/>
    <property type="match status" value="1"/>
</dbReference>
<protein>
    <submittedName>
        <fullName evidence="3">Cupin domain-containing protein</fullName>
    </submittedName>
</protein>
<dbReference type="EMBL" id="VNHC01000002">
    <property type="protein sequence ID" value="TVV26459.1"/>
    <property type="molecule type" value="Genomic_DNA"/>
</dbReference>
<reference evidence="3 5" key="2">
    <citation type="submission" date="2019-07" db="EMBL/GenBank/DDBJ databases">
        <title>Genome sequence of Weissella cibaria GK1.</title>
        <authorList>
            <person name="Choi H.-J."/>
        </authorList>
    </citation>
    <scope>NUCLEOTIDE SEQUENCE [LARGE SCALE GENOMIC DNA]</scope>
    <source>
        <strain evidence="3 5">GK1</strain>
    </source>
</reference>
<dbReference type="InterPro" id="IPR011051">
    <property type="entry name" value="RmlC_Cupin_sf"/>
</dbReference>
<comment type="caution">
    <text evidence="2">The sequence shown here is derived from an EMBL/GenBank/DDBJ whole genome shotgun (WGS) entry which is preliminary data.</text>
</comment>
<dbReference type="Gene3D" id="2.60.120.10">
    <property type="entry name" value="Jelly Rolls"/>
    <property type="match status" value="1"/>
</dbReference>
<dbReference type="AlphaFoldDB" id="A0A0D1JEN1"/>
<dbReference type="EMBL" id="JWHT01000072">
    <property type="protein sequence ID" value="KIU19928.1"/>
    <property type="molecule type" value="Genomic_DNA"/>
</dbReference>
<feature type="domain" description="Cupin type-1" evidence="1">
    <location>
        <begin position="32"/>
        <end position="99"/>
    </location>
</feature>
<dbReference type="CDD" id="cd02208">
    <property type="entry name" value="cupin_RmlC-like"/>
    <property type="match status" value="1"/>
</dbReference>
<dbReference type="Proteomes" id="UP000320012">
    <property type="component" value="Unassembled WGS sequence"/>
</dbReference>
<reference evidence="2 4" key="1">
    <citation type="journal article" date="2015" name="Microbiology (Mosc.)">
        <title>Genomics of the Weissella cibaria species with an examination of its metabolic traits.</title>
        <authorList>
            <person name="Lynch K.M."/>
            <person name="Lucid A."/>
            <person name="Arendt E.K."/>
            <person name="Sleator R.D."/>
            <person name="Lucey B."/>
            <person name="Coffey A."/>
        </authorList>
    </citation>
    <scope>NUCLEOTIDE SEQUENCE [LARGE SCALE GENOMIC DNA]</scope>
    <source>
        <strain evidence="2 4">AB3b</strain>
    </source>
</reference>
<dbReference type="InterPro" id="IPR006045">
    <property type="entry name" value="Cupin_1"/>
</dbReference>
<dbReference type="Proteomes" id="UP000032289">
    <property type="component" value="Unassembled WGS sequence"/>
</dbReference>